<comment type="similarity">
    <text evidence="1 6">Belongs to the V-ATPase C subunit family.</text>
</comment>
<sequence length="388" mass="43777">MSEQLLLVSLPSSAAPSGGDPQTQLDKWLAENLTIPHQEFAHFDIPSFKIGTLDNLVQQSEELAKYDGQLESIASKAADIINSLYDSENQIKAAKVIDNRYTSADYLKHFQWNSSKYRVDKSIGELVDLITKEVFSLDNDVRTSYNSYSTAKSNLSAVDRKQTGNLSVRSLHDVVKREHFVLESEYLRTVLVAVPKASTKEFLASYETLVPMVVPRSAGVIAEDSEYVLYNVTLFQKYVSQFVAKLRDHKWSPREFKYSDTLVADLRKEQAVASETERKLWGEVVRLSKAAYADIVKGWAHIKALRVFVESVLRYGLPPNFLTSIFVVPSGRLEKIEKILIEKFGYLGGNAFEKDTRGRLKGDSDLHEYGALVEADYKPFVLYVLPAV</sequence>
<dbReference type="Gene3D" id="3.30.70.1180">
    <property type="entry name" value="Vacuolar atp synthase subunit c, domain 1"/>
    <property type="match status" value="1"/>
</dbReference>
<dbReference type="CDD" id="cd14785">
    <property type="entry name" value="V-ATPase_C"/>
    <property type="match status" value="1"/>
</dbReference>
<accession>A0A167FRD1</accession>
<evidence type="ECO:0000256" key="5">
    <source>
        <dbReference type="ARBA" id="ARBA00053565"/>
    </source>
</evidence>
<evidence type="ECO:0000313" key="7">
    <source>
        <dbReference type="EMBL" id="ANB15603.1"/>
    </source>
</evidence>
<dbReference type="InterPro" id="IPR036132">
    <property type="entry name" value="Vac_ATP_synth_c_sf"/>
</dbReference>
<dbReference type="FunFam" id="3.30.70.100:FF:000002">
    <property type="entry name" value="V-type proton ATPase subunit C"/>
    <property type="match status" value="1"/>
</dbReference>
<evidence type="ECO:0000256" key="2">
    <source>
        <dbReference type="ARBA" id="ARBA00022448"/>
    </source>
</evidence>
<organism evidence="7 8">
    <name type="scientific">Sugiyamaella lignohabitans</name>
    <dbReference type="NCBI Taxonomy" id="796027"/>
    <lineage>
        <taxon>Eukaryota</taxon>
        <taxon>Fungi</taxon>
        <taxon>Dikarya</taxon>
        <taxon>Ascomycota</taxon>
        <taxon>Saccharomycotina</taxon>
        <taxon>Dipodascomycetes</taxon>
        <taxon>Dipodascales</taxon>
        <taxon>Trichomonascaceae</taxon>
        <taxon>Sugiyamaella</taxon>
    </lineage>
</organism>
<comment type="function">
    <text evidence="5">Subunit of the V1 complex of vacuolar(H+)-ATPase (V-ATPase), a multisubunit enzyme composed of a peripheral complex (V1) that hydrolyzes ATP and a membrane integral complex (V0) that translocates protons. V-ATPase is responsible for acidifying and maintaining the pH of intracellular compartments. Subunit C is necessary for the assembly of the catalytic sector of the enzyme and is likely to have a specific function in its catalytic activity. Reversibly leaves the enzyme after glucose depletion, causing the catalytic subcomplex V1 to detach from the V0 section.</text>
</comment>
<keyword evidence="4 6" id="KW-0406">Ion transport</keyword>
<dbReference type="GO" id="GO:0000221">
    <property type="term" value="C:vacuolar proton-transporting V-type ATPase, V1 domain"/>
    <property type="evidence" value="ECO:0007669"/>
    <property type="project" value="EnsemblFungi"/>
</dbReference>
<dbReference type="AlphaFoldDB" id="A0A167FRD1"/>
<comment type="function">
    <text evidence="6">Subunit of the V1 complex of vacuolar(H+)-ATPase (V-ATPase), a multisubunit enzyme composed of a peripheral complex (V1) that hydrolyzes ATP and a membrane integral complex (V0) that translocates protons. V-ATPase is responsible for acidifying and maintaining the pH of intracellular compartments and in some cell types, is targeted to the plasma membrane, where it is responsible for acidifying the extracellular environment. Subunit C is necessary for the assembly of the catalytic sector of the enzyme and is likely to have a specific function in its catalytic activity.</text>
</comment>
<name>A0A167FRD1_9ASCO</name>
<gene>
    <name evidence="7" type="primary">VMA5</name>
    <name evidence="7" type="ORF">AWJ20_3236</name>
</gene>
<dbReference type="RefSeq" id="XP_018738080.1">
    <property type="nucleotide sequence ID" value="XM_018880242.1"/>
</dbReference>
<dbReference type="EMBL" id="CP014503">
    <property type="protein sequence ID" value="ANB15603.1"/>
    <property type="molecule type" value="Genomic_DNA"/>
</dbReference>
<dbReference type="Pfam" id="PF03223">
    <property type="entry name" value="V-ATPase_C"/>
    <property type="match status" value="1"/>
</dbReference>
<keyword evidence="3 6" id="KW-0375">Hydrogen ion transport</keyword>
<reference evidence="7 8" key="1">
    <citation type="submission" date="2016-02" db="EMBL/GenBank/DDBJ databases">
        <title>Complete genome sequence and transcriptome regulation of the pentose utilising yeast Sugiyamaella lignohabitans.</title>
        <authorList>
            <person name="Bellasio M."/>
            <person name="Peymann A."/>
            <person name="Valli M."/>
            <person name="Sipitzky M."/>
            <person name="Graf A."/>
            <person name="Sauer M."/>
            <person name="Marx H."/>
            <person name="Mattanovich D."/>
        </authorList>
    </citation>
    <scope>NUCLEOTIDE SEQUENCE [LARGE SCALE GENOMIC DNA]</scope>
    <source>
        <strain evidence="7 8">CBS 10342</strain>
    </source>
</reference>
<dbReference type="GeneID" id="30035236"/>
<dbReference type="PANTHER" id="PTHR10137:SF0">
    <property type="entry name" value="V-TYPE PROTON ATPASE SUBUNIT C"/>
    <property type="match status" value="1"/>
</dbReference>
<evidence type="ECO:0000256" key="1">
    <source>
        <dbReference type="ARBA" id="ARBA00006138"/>
    </source>
</evidence>
<dbReference type="SUPFAM" id="SSF118203">
    <property type="entry name" value="Vacuolar ATP synthase subunit C"/>
    <property type="match status" value="1"/>
</dbReference>
<dbReference type="GO" id="GO:0046961">
    <property type="term" value="F:proton-transporting ATPase activity, rotational mechanism"/>
    <property type="evidence" value="ECO:0007669"/>
    <property type="project" value="InterPro"/>
</dbReference>
<evidence type="ECO:0000256" key="6">
    <source>
        <dbReference type="RuleBase" id="RU364010"/>
    </source>
</evidence>
<evidence type="ECO:0000256" key="4">
    <source>
        <dbReference type="ARBA" id="ARBA00023065"/>
    </source>
</evidence>
<dbReference type="KEGG" id="slb:AWJ20_3236"/>
<evidence type="ECO:0000256" key="3">
    <source>
        <dbReference type="ARBA" id="ARBA00022781"/>
    </source>
</evidence>
<keyword evidence="8" id="KW-1185">Reference proteome</keyword>
<dbReference type="OrthoDB" id="6605928at2759"/>
<proteinExistence type="inferred from homology"/>
<dbReference type="Gene3D" id="3.30.70.100">
    <property type="match status" value="1"/>
</dbReference>
<dbReference type="Proteomes" id="UP000189580">
    <property type="component" value="Chromosome b"/>
</dbReference>
<evidence type="ECO:0000313" key="8">
    <source>
        <dbReference type="Proteomes" id="UP000189580"/>
    </source>
</evidence>
<protein>
    <recommendedName>
        <fullName evidence="6">V-type proton ATPase subunit C</fullName>
    </recommendedName>
</protein>
<dbReference type="InterPro" id="IPR004907">
    <property type="entry name" value="ATPase_V1-cplx_csu"/>
</dbReference>
<keyword evidence="2 6" id="KW-0813">Transport</keyword>
<dbReference type="PANTHER" id="PTHR10137">
    <property type="entry name" value="V-TYPE PROTON ATPASE SUBUNIT C"/>
    <property type="match status" value="1"/>
</dbReference>
<comment type="subunit">
    <text evidence="6">V-ATPase is a heteromultimeric enzyme composed of a peripheral catalytic V1 complex (components A to H) attached to an integral membrane V0 proton pore complex.</text>
</comment>
<dbReference type="Gene3D" id="1.20.1460.10">
    <property type="entry name" value="subunit c (vma5p) of the yeast v-atpase, domain 2"/>
    <property type="match status" value="1"/>
</dbReference>